<feature type="compositionally biased region" description="Polar residues" evidence="1">
    <location>
        <begin position="12"/>
        <end position="23"/>
    </location>
</feature>
<reference evidence="3" key="2">
    <citation type="submission" date="2010-04" db="EMBL/GenBank/DDBJ databases">
        <authorList>
            <person name="Buell R."/>
            <person name="Hamilton J."/>
            <person name="Hostetler J."/>
        </authorList>
    </citation>
    <scope>NUCLEOTIDE SEQUENCE [LARGE SCALE GENOMIC DNA]</scope>
    <source>
        <strain evidence="3">DAOM:BR144</strain>
    </source>
</reference>
<dbReference type="STRING" id="431595.K3WZT3"/>
<dbReference type="HOGENOM" id="CLU_2818093_0_0_1"/>
<name>K3WZT3_GLOUD</name>
<evidence type="ECO:0000313" key="2">
    <source>
        <dbReference type="EnsemblProtists" id="PYU1_T010482"/>
    </source>
</evidence>
<dbReference type="AlphaFoldDB" id="K3WZT3"/>
<evidence type="ECO:0000256" key="1">
    <source>
        <dbReference type="SAM" id="MobiDB-lite"/>
    </source>
</evidence>
<reference evidence="2" key="3">
    <citation type="submission" date="2015-02" db="UniProtKB">
        <authorList>
            <consortium name="EnsemblProtists"/>
        </authorList>
    </citation>
    <scope>IDENTIFICATION</scope>
    <source>
        <strain evidence="2">DAOM BR144</strain>
    </source>
</reference>
<reference evidence="3" key="1">
    <citation type="journal article" date="2010" name="Genome Biol.">
        <title>Genome sequence of the necrotrophic plant pathogen Pythium ultimum reveals original pathogenicity mechanisms and effector repertoire.</title>
        <authorList>
            <person name="Levesque C.A."/>
            <person name="Brouwer H."/>
            <person name="Cano L."/>
            <person name="Hamilton J.P."/>
            <person name="Holt C."/>
            <person name="Huitema E."/>
            <person name="Raffaele S."/>
            <person name="Robideau G.P."/>
            <person name="Thines M."/>
            <person name="Win J."/>
            <person name="Zerillo M.M."/>
            <person name="Beakes G.W."/>
            <person name="Boore J.L."/>
            <person name="Busam D."/>
            <person name="Dumas B."/>
            <person name="Ferriera S."/>
            <person name="Fuerstenberg S.I."/>
            <person name="Gachon C.M."/>
            <person name="Gaulin E."/>
            <person name="Govers F."/>
            <person name="Grenville-Briggs L."/>
            <person name="Horner N."/>
            <person name="Hostetler J."/>
            <person name="Jiang R.H."/>
            <person name="Johnson J."/>
            <person name="Krajaejun T."/>
            <person name="Lin H."/>
            <person name="Meijer H.J."/>
            <person name="Moore B."/>
            <person name="Morris P."/>
            <person name="Phuntmart V."/>
            <person name="Puiu D."/>
            <person name="Shetty J."/>
            <person name="Stajich J.E."/>
            <person name="Tripathy S."/>
            <person name="Wawra S."/>
            <person name="van West P."/>
            <person name="Whitty B.R."/>
            <person name="Coutinho P.M."/>
            <person name="Henrissat B."/>
            <person name="Martin F."/>
            <person name="Thomas P.D."/>
            <person name="Tyler B.M."/>
            <person name="De Vries R.P."/>
            <person name="Kamoun S."/>
            <person name="Yandell M."/>
            <person name="Tisserat N."/>
            <person name="Buell C.R."/>
        </authorList>
    </citation>
    <scope>NUCLEOTIDE SEQUENCE</scope>
    <source>
        <strain evidence="3">DAOM:BR144</strain>
    </source>
</reference>
<feature type="region of interest" description="Disordered" evidence="1">
    <location>
        <begin position="1"/>
        <end position="45"/>
    </location>
</feature>
<dbReference type="EnsemblProtists" id="PYU1_T010482">
    <property type="protein sequence ID" value="PYU1_T010482"/>
    <property type="gene ID" value="PYU1_G010460"/>
</dbReference>
<protein>
    <submittedName>
        <fullName evidence="2">Uncharacterized protein</fullName>
    </submittedName>
</protein>
<keyword evidence="3" id="KW-1185">Reference proteome</keyword>
<accession>K3WZT3</accession>
<dbReference type="InParanoid" id="K3WZT3"/>
<organism evidence="2 3">
    <name type="scientific">Globisporangium ultimum (strain ATCC 200006 / CBS 805.95 / DAOM BR144)</name>
    <name type="common">Pythium ultimum</name>
    <dbReference type="NCBI Taxonomy" id="431595"/>
    <lineage>
        <taxon>Eukaryota</taxon>
        <taxon>Sar</taxon>
        <taxon>Stramenopiles</taxon>
        <taxon>Oomycota</taxon>
        <taxon>Peronosporomycetes</taxon>
        <taxon>Pythiales</taxon>
        <taxon>Pythiaceae</taxon>
        <taxon>Globisporangium</taxon>
    </lineage>
</organism>
<dbReference type="VEuPathDB" id="FungiDB:PYU1_G010460"/>
<sequence length="68" mass="7496">MLLLAGKKAERTSSLASFATGSSAAPVRSSDRETPSQKTAIKKLKDLQIRRSEMVNERKKVRNYSIAS</sequence>
<dbReference type="eggNOG" id="ENOG502TCD6">
    <property type="taxonomic scope" value="Eukaryota"/>
</dbReference>
<evidence type="ECO:0000313" key="3">
    <source>
        <dbReference type="Proteomes" id="UP000019132"/>
    </source>
</evidence>
<dbReference type="Proteomes" id="UP000019132">
    <property type="component" value="Unassembled WGS sequence"/>
</dbReference>
<proteinExistence type="predicted"/>
<dbReference type="EMBL" id="GL376596">
    <property type="status" value="NOT_ANNOTATED_CDS"/>
    <property type="molecule type" value="Genomic_DNA"/>
</dbReference>